<evidence type="ECO:0000313" key="3">
    <source>
        <dbReference type="Proteomes" id="UP000002420"/>
    </source>
</evidence>
<dbReference type="Proteomes" id="UP000002420">
    <property type="component" value="Chromosome"/>
</dbReference>
<proteinExistence type="predicted"/>
<keyword evidence="1" id="KW-0732">Signal</keyword>
<dbReference type="AlphaFoldDB" id="B3E359"/>
<dbReference type="KEGG" id="glo:Glov_0543"/>
<protein>
    <submittedName>
        <fullName evidence="2">Uncharacterized protein</fullName>
    </submittedName>
</protein>
<dbReference type="EMBL" id="CP001089">
    <property type="protein sequence ID" value="ACD94271.1"/>
    <property type="molecule type" value="Genomic_DNA"/>
</dbReference>
<gene>
    <name evidence="2" type="ordered locus">Glov_0543</name>
</gene>
<dbReference type="HOGENOM" id="CLU_2154751_0_0_7"/>
<accession>B3E359</accession>
<reference evidence="2 3" key="1">
    <citation type="submission" date="2008-05" db="EMBL/GenBank/DDBJ databases">
        <title>Complete sequence of chromosome of Geobacter lovleyi SZ.</title>
        <authorList>
            <consortium name="US DOE Joint Genome Institute"/>
            <person name="Lucas S."/>
            <person name="Copeland A."/>
            <person name="Lapidus A."/>
            <person name="Glavina del Rio T."/>
            <person name="Dalin E."/>
            <person name="Tice H."/>
            <person name="Bruce D."/>
            <person name="Goodwin L."/>
            <person name="Pitluck S."/>
            <person name="Chertkov O."/>
            <person name="Meincke L."/>
            <person name="Brettin T."/>
            <person name="Detter J.C."/>
            <person name="Han C."/>
            <person name="Tapia R."/>
            <person name="Kuske C.R."/>
            <person name="Schmutz J."/>
            <person name="Larimer F."/>
            <person name="Land M."/>
            <person name="Hauser L."/>
            <person name="Kyrpides N."/>
            <person name="Mikhailova N."/>
            <person name="Sung Y."/>
            <person name="Fletcher K.E."/>
            <person name="Ritalahti K.M."/>
            <person name="Loeffler F.E."/>
            <person name="Richardson P."/>
        </authorList>
    </citation>
    <scope>NUCLEOTIDE SEQUENCE [LARGE SCALE GENOMIC DNA]</scope>
    <source>
        <strain evidence="3">ATCC BAA-1151 / DSM 17278 / SZ</strain>
    </source>
</reference>
<feature type="signal peptide" evidence="1">
    <location>
        <begin position="1"/>
        <end position="21"/>
    </location>
</feature>
<dbReference type="STRING" id="398767.Glov_0543"/>
<dbReference type="RefSeq" id="WP_012468627.1">
    <property type="nucleotide sequence ID" value="NC_010814.1"/>
</dbReference>
<keyword evidence="3" id="KW-1185">Reference proteome</keyword>
<evidence type="ECO:0000256" key="1">
    <source>
        <dbReference type="SAM" id="SignalP"/>
    </source>
</evidence>
<feature type="chain" id="PRO_5002786000" evidence="1">
    <location>
        <begin position="22"/>
        <end position="111"/>
    </location>
</feature>
<name>B3E359_TRIL1</name>
<evidence type="ECO:0000313" key="2">
    <source>
        <dbReference type="EMBL" id="ACD94271.1"/>
    </source>
</evidence>
<sequence>MLRYCGVIVMIICLLGGSLHAGHDQAVADAHETGGCLISSGCASSTSPCHDDTHNPDGDHCCDTHTQLQAVTSQLPAVLVPPQTKQFTAVVPHLVPKEFSRIPFKPPRSNA</sequence>
<organism evidence="2 3">
    <name type="scientific">Trichlorobacter lovleyi (strain ATCC BAA-1151 / DSM 17278 / SZ)</name>
    <name type="common">Geobacter lovleyi</name>
    <dbReference type="NCBI Taxonomy" id="398767"/>
    <lineage>
        <taxon>Bacteria</taxon>
        <taxon>Pseudomonadati</taxon>
        <taxon>Thermodesulfobacteriota</taxon>
        <taxon>Desulfuromonadia</taxon>
        <taxon>Geobacterales</taxon>
        <taxon>Geobacteraceae</taxon>
        <taxon>Trichlorobacter</taxon>
    </lineage>
</organism>